<reference evidence="2 3" key="1">
    <citation type="submission" date="2019-08" db="EMBL/GenBank/DDBJ databases">
        <title>Bacillus genomes from the desert of Cuatro Cienegas, Coahuila.</title>
        <authorList>
            <person name="Olmedo-Alvarez G."/>
        </authorList>
    </citation>
    <scope>NUCLEOTIDE SEQUENCE [LARGE SCALE GENOMIC DNA]</scope>
    <source>
        <strain evidence="2 3">CH446_14T</strain>
    </source>
</reference>
<dbReference type="SUPFAM" id="SSF53448">
    <property type="entry name" value="Nucleotide-diphospho-sugar transferases"/>
    <property type="match status" value="1"/>
</dbReference>
<sequence>MKIAGIYLAAGRSRRMGKDKRLLPYRGMPLGSAALGEAMLSRLDHILIITEEEDSLAWLLPSFFKPPYAGRWSRAVCREAARGQGHSISCGIREAVRSKADAAVILLADQPFVGAEQINRLIDCYKEEECLFVAPASQKVPMPPVLFSSACFPLLLKLEGDQGARSIIREELFQQGKIIDFQKPLLFYDVDTPEDYEVLKKLRGE</sequence>
<evidence type="ECO:0000313" key="2">
    <source>
        <dbReference type="EMBL" id="TYS47601.1"/>
    </source>
</evidence>
<accession>A0A5D4RBB4</accession>
<dbReference type="AlphaFoldDB" id="A0A5D4RBB4"/>
<keyword evidence="2" id="KW-0808">Transferase</keyword>
<feature type="domain" description="MobA-like NTP transferase" evidence="1">
    <location>
        <begin position="5"/>
        <end position="170"/>
    </location>
</feature>
<dbReference type="PANTHER" id="PTHR43777:SF1">
    <property type="entry name" value="MOLYBDENUM COFACTOR CYTIDYLYLTRANSFERASE"/>
    <property type="match status" value="1"/>
</dbReference>
<name>A0A5D4RBB4_9BACI</name>
<dbReference type="GO" id="GO:0016779">
    <property type="term" value="F:nucleotidyltransferase activity"/>
    <property type="evidence" value="ECO:0007669"/>
    <property type="project" value="UniProtKB-ARBA"/>
</dbReference>
<dbReference type="EMBL" id="VTER01000006">
    <property type="protein sequence ID" value="TYS47601.1"/>
    <property type="molecule type" value="Genomic_DNA"/>
</dbReference>
<gene>
    <name evidence="2" type="ORF">FZD51_11685</name>
</gene>
<evidence type="ECO:0000313" key="3">
    <source>
        <dbReference type="Proteomes" id="UP000322139"/>
    </source>
</evidence>
<proteinExistence type="predicted"/>
<dbReference type="Pfam" id="PF12804">
    <property type="entry name" value="NTP_transf_3"/>
    <property type="match status" value="1"/>
</dbReference>
<dbReference type="RefSeq" id="WP_148974945.1">
    <property type="nucleotide sequence ID" value="NZ_VTER01000006.1"/>
</dbReference>
<dbReference type="InterPro" id="IPR029044">
    <property type="entry name" value="Nucleotide-diphossugar_trans"/>
</dbReference>
<dbReference type="Proteomes" id="UP000322139">
    <property type="component" value="Unassembled WGS sequence"/>
</dbReference>
<dbReference type="PANTHER" id="PTHR43777">
    <property type="entry name" value="MOLYBDENUM COFACTOR CYTIDYLYLTRANSFERASE"/>
    <property type="match status" value="1"/>
</dbReference>
<dbReference type="InterPro" id="IPR025877">
    <property type="entry name" value="MobA-like_NTP_Trfase"/>
</dbReference>
<dbReference type="CDD" id="cd04182">
    <property type="entry name" value="GT_2_like_f"/>
    <property type="match status" value="1"/>
</dbReference>
<evidence type="ECO:0000259" key="1">
    <source>
        <dbReference type="Pfam" id="PF12804"/>
    </source>
</evidence>
<dbReference type="Gene3D" id="3.90.550.10">
    <property type="entry name" value="Spore Coat Polysaccharide Biosynthesis Protein SpsA, Chain A"/>
    <property type="match status" value="1"/>
</dbReference>
<organism evidence="2 3">
    <name type="scientific">Bacillus infantis</name>
    <dbReference type="NCBI Taxonomy" id="324767"/>
    <lineage>
        <taxon>Bacteria</taxon>
        <taxon>Bacillati</taxon>
        <taxon>Bacillota</taxon>
        <taxon>Bacilli</taxon>
        <taxon>Bacillales</taxon>
        <taxon>Bacillaceae</taxon>
        <taxon>Bacillus</taxon>
    </lineage>
</organism>
<protein>
    <submittedName>
        <fullName evidence="2">NTP transferase domain-containing protein</fullName>
    </submittedName>
</protein>
<comment type="caution">
    <text evidence="2">The sequence shown here is derived from an EMBL/GenBank/DDBJ whole genome shotgun (WGS) entry which is preliminary data.</text>
</comment>